<reference evidence="2 3" key="1">
    <citation type="submission" date="2015-04" db="EMBL/GenBank/DDBJ databases">
        <authorList>
            <person name="Syromyatnikov M.Y."/>
            <person name="Popov V.N."/>
        </authorList>
    </citation>
    <scope>NUCLEOTIDE SEQUENCE [LARGE SCALE GENOMIC DNA]</scope>
</reference>
<accession>A0A1J1HEF2</accession>
<proteinExistence type="predicted"/>
<dbReference type="AlphaFoldDB" id="A0A1J1HEF2"/>
<protein>
    <submittedName>
        <fullName evidence="2">CLUMA_CG000398, isoform A</fullName>
    </submittedName>
</protein>
<organism evidence="2 3">
    <name type="scientific">Clunio marinus</name>
    <dbReference type="NCBI Taxonomy" id="568069"/>
    <lineage>
        <taxon>Eukaryota</taxon>
        <taxon>Metazoa</taxon>
        <taxon>Ecdysozoa</taxon>
        <taxon>Arthropoda</taxon>
        <taxon>Hexapoda</taxon>
        <taxon>Insecta</taxon>
        <taxon>Pterygota</taxon>
        <taxon>Neoptera</taxon>
        <taxon>Endopterygota</taxon>
        <taxon>Diptera</taxon>
        <taxon>Nematocera</taxon>
        <taxon>Chironomoidea</taxon>
        <taxon>Chironomidae</taxon>
        <taxon>Clunio</taxon>
    </lineage>
</organism>
<keyword evidence="1" id="KW-0472">Membrane</keyword>
<dbReference type="Proteomes" id="UP000183832">
    <property type="component" value="Unassembled WGS sequence"/>
</dbReference>
<evidence type="ECO:0000256" key="1">
    <source>
        <dbReference type="SAM" id="Phobius"/>
    </source>
</evidence>
<keyword evidence="1" id="KW-1133">Transmembrane helix</keyword>
<keyword evidence="1" id="KW-0812">Transmembrane</keyword>
<gene>
    <name evidence="2" type="ORF">CLUMA_CG000398</name>
</gene>
<sequence>MEYGTRQINKLNDIWTGVNNAHFVFKSFPPTPFYLTPNSDRNTSAPKKREKKVDFALRIWILVTTIRFHLLIKV</sequence>
<keyword evidence="3" id="KW-1185">Reference proteome</keyword>
<dbReference type="EMBL" id="CVRI01000001">
    <property type="protein sequence ID" value="CRK86335.1"/>
    <property type="molecule type" value="Genomic_DNA"/>
</dbReference>
<feature type="transmembrane region" description="Helical" evidence="1">
    <location>
        <begin position="55"/>
        <end position="72"/>
    </location>
</feature>
<evidence type="ECO:0000313" key="3">
    <source>
        <dbReference type="Proteomes" id="UP000183832"/>
    </source>
</evidence>
<evidence type="ECO:0000313" key="2">
    <source>
        <dbReference type="EMBL" id="CRK86335.1"/>
    </source>
</evidence>
<name>A0A1J1HEF2_9DIPT</name>